<feature type="transmembrane region" description="Helical" evidence="1">
    <location>
        <begin position="24"/>
        <end position="44"/>
    </location>
</feature>
<dbReference type="EMBL" id="CM018047">
    <property type="protein sequence ID" value="KAA8524389.1"/>
    <property type="molecule type" value="Genomic_DNA"/>
</dbReference>
<protein>
    <submittedName>
        <fullName evidence="2">Uncharacterized protein</fullName>
    </submittedName>
</protein>
<accession>A0A5J5A260</accession>
<evidence type="ECO:0000256" key="1">
    <source>
        <dbReference type="SAM" id="Phobius"/>
    </source>
</evidence>
<reference evidence="2 3" key="1">
    <citation type="submission" date="2019-09" db="EMBL/GenBank/DDBJ databases">
        <title>A chromosome-level genome assembly of the Chinese tupelo Nyssa sinensis.</title>
        <authorList>
            <person name="Yang X."/>
            <person name="Kang M."/>
            <person name="Yang Y."/>
            <person name="Xiong H."/>
            <person name="Wang M."/>
            <person name="Zhang Z."/>
            <person name="Wang Z."/>
            <person name="Wu H."/>
            <person name="Ma T."/>
            <person name="Liu J."/>
            <person name="Xi Z."/>
        </authorList>
    </citation>
    <scope>NUCLEOTIDE SEQUENCE [LARGE SCALE GENOMIC DNA]</scope>
    <source>
        <strain evidence="2">J267</strain>
        <tissue evidence="2">Leaf</tissue>
    </source>
</reference>
<keyword evidence="1" id="KW-0472">Membrane</keyword>
<evidence type="ECO:0000313" key="3">
    <source>
        <dbReference type="Proteomes" id="UP000325577"/>
    </source>
</evidence>
<sequence length="153" mass="17160">MKLTASMRAAIASGAKCKAMKKGWGGSLMIYLIGAYFKFSSLAAEDEDRMGMMVDAQLLSNGVGVRADIEKLKDTATEGRQPLRDLTLSNSINCDEGYQMCRDSRDIISTQVQEGEGSLFRGMTSVMQRRSRLDMWLKVPVFRERVDSWWTSL</sequence>
<keyword evidence="1" id="KW-1133">Transmembrane helix</keyword>
<proteinExistence type="predicted"/>
<dbReference type="Proteomes" id="UP000325577">
    <property type="component" value="Linkage Group LG4"/>
</dbReference>
<name>A0A5J5A260_9ASTE</name>
<organism evidence="2 3">
    <name type="scientific">Nyssa sinensis</name>
    <dbReference type="NCBI Taxonomy" id="561372"/>
    <lineage>
        <taxon>Eukaryota</taxon>
        <taxon>Viridiplantae</taxon>
        <taxon>Streptophyta</taxon>
        <taxon>Embryophyta</taxon>
        <taxon>Tracheophyta</taxon>
        <taxon>Spermatophyta</taxon>
        <taxon>Magnoliopsida</taxon>
        <taxon>eudicotyledons</taxon>
        <taxon>Gunneridae</taxon>
        <taxon>Pentapetalae</taxon>
        <taxon>asterids</taxon>
        <taxon>Cornales</taxon>
        <taxon>Nyssaceae</taxon>
        <taxon>Nyssa</taxon>
    </lineage>
</organism>
<keyword evidence="3" id="KW-1185">Reference proteome</keyword>
<gene>
    <name evidence="2" type="ORF">F0562_010821</name>
</gene>
<dbReference type="AlphaFoldDB" id="A0A5J5A260"/>
<evidence type="ECO:0000313" key="2">
    <source>
        <dbReference type="EMBL" id="KAA8524389.1"/>
    </source>
</evidence>
<keyword evidence="1" id="KW-0812">Transmembrane</keyword>